<name>A0ABW4LSN1_9BACI</name>
<accession>A0ABW4LSN1</accession>
<organism evidence="1 2">
    <name type="scientific">Bacillus salitolerans</name>
    <dbReference type="NCBI Taxonomy" id="1437434"/>
    <lineage>
        <taxon>Bacteria</taxon>
        <taxon>Bacillati</taxon>
        <taxon>Bacillota</taxon>
        <taxon>Bacilli</taxon>
        <taxon>Bacillales</taxon>
        <taxon>Bacillaceae</taxon>
        <taxon>Bacillus</taxon>
    </lineage>
</organism>
<sequence length="139" mass="15875">MLLRKYMSLLGIGSAQVDLMLSKEVFRPGEYVEGYFQIHGGLIEQEMKRLECDLVKINLYDDSEEVIDSITILTSKKVDSDESNQISFHFKLPDHIAPSSALVSYRFKTRLIFQQGVKSIDQDVIQVLHEMGEGDEEAF</sequence>
<dbReference type="Proteomes" id="UP001597214">
    <property type="component" value="Unassembled WGS sequence"/>
</dbReference>
<dbReference type="PANTHER" id="PTHR40053:SF1">
    <property type="entry name" value="SPORULATION-CONTROL PROTEIN SPO0M"/>
    <property type="match status" value="1"/>
</dbReference>
<dbReference type="PANTHER" id="PTHR40053">
    <property type="entry name" value="SPORULATION-CONTROL PROTEIN SPO0M"/>
    <property type="match status" value="1"/>
</dbReference>
<comment type="caution">
    <text evidence="1">The sequence shown here is derived from an EMBL/GenBank/DDBJ whole genome shotgun (WGS) entry which is preliminary data.</text>
</comment>
<reference evidence="2" key="1">
    <citation type="journal article" date="2019" name="Int. J. Syst. Evol. Microbiol.">
        <title>The Global Catalogue of Microorganisms (GCM) 10K type strain sequencing project: providing services to taxonomists for standard genome sequencing and annotation.</title>
        <authorList>
            <consortium name="The Broad Institute Genomics Platform"/>
            <consortium name="The Broad Institute Genome Sequencing Center for Infectious Disease"/>
            <person name="Wu L."/>
            <person name="Ma J."/>
        </authorList>
    </citation>
    <scope>NUCLEOTIDE SEQUENCE [LARGE SCALE GENOMIC DNA]</scope>
    <source>
        <strain evidence="2">CCUG 49339</strain>
    </source>
</reference>
<dbReference type="EMBL" id="JBHUEM010000039">
    <property type="protein sequence ID" value="MFD1738150.1"/>
    <property type="molecule type" value="Genomic_DNA"/>
</dbReference>
<evidence type="ECO:0000313" key="2">
    <source>
        <dbReference type="Proteomes" id="UP001597214"/>
    </source>
</evidence>
<gene>
    <name evidence="1" type="ORF">ACFSCX_16605</name>
</gene>
<dbReference type="Pfam" id="PF07070">
    <property type="entry name" value="Spo0M"/>
    <property type="match status" value="1"/>
</dbReference>
<proteinExistence type="predicted"/>
<protein>
    <submittedName>
        <fullName evidence="1">Sporulation protein</fullName>
    </submittedName>
</protein>
<keyword evidence="2" id="KW-1185">Reference proteome</keyword>
<evidence type="ECO:0000313" key="1">
    <source>
        <dbReference type="EMBL" id="MFD1738150.1"/>
    </source>
</evidence>
<dbReference type="InterPro" id="IPR009776">
    <property type="entry name" value="Spore_0_M"/>
</dbReference>
<dbReference type="RefSeq" id="WP_377929365.1">
    <property type="nucleotide sequence ID" value="NZ_JBHUEM010000039.1"/>
</dbReference>